<keyword evidence="5" id="KW-1185">Reference proteome</keyword>
<feature type="region of interest" description="Disordered" evidence="2">
    <location>
        <begin position="384"/>
        <end position="445"/>
    </location>
</feature>
<feature type="region of interest" description="Disordered" evidence="2">
    <location>
        <begin position="132"/>
        <end position="156"/>
    </location>
</feature>
<evidence type="ECO:0000256" key="1">
    <source>
        <dbReference type="ARBA" id="ARBA00007473"/>
    </source>
</evidence>
<feature type="compositionally biased region" description="Basic and acidic residues" evidence="2">
    <location>
        <begin position="303"/>
        <end position="323"/>
    </location>
</feature>
<evidence type="ECO:0000259" key="3">
    <source>
        <dbReference type="Pfam" id="PF12936"/>
    </source>
</evidence>
<comment type="similarity">
    <text evidence="1">Belongs to the KRI1 family.</text>
</comment>
<protein>
    <submittedName>
        <fullName evidence="4">KRRI-Interacting protein 1</fullName>
    </submittedName>
</protein>
<dbReference type="PANTHER" id="PTHR14490">
    <property type="entry name" value="ZINC FINGER, ZZ TYPE"/>
    <property type="match status" value="1"/>
</dbReference>
<dbReference type="PANTHER" id="PTHR14490:SF5">
    <property type="entry name" value="PROTEIN KRI1 HOMOLOG"/>
    <property type="match status" value="1"/>
</dbReference>
<evidence type="ECO:0000256" key="2">
    <source>
        <dbReference type="SAM" id="MobiDB-lite"/>
    </source>
</evidence>
<dbReference type="InterPro" id="IPR024626">
    <property type="entry name" value="Kri1-like_C"/>
</dbReference>
<dbReference type="InterPro" id="IPR018034">
    <property type="entry name" value="Kri1"/>
</dbReference>
<feature type="region of interest" description="Disordered" evidence="2">
    <location>
        <begin position="550"/>
        <end position="598"/>
    </location>
</feature>
<evidence type="ECO:0000313" key="5">
    <source>
        <dbReference type="Proteomes" id="UP000750334"/>
    </source>
</evidence>
<dbReference type="EMBL" id="PUHR01000004">
    <property type="protein sequence ID" value="KAG0672224.1"/>
    <property type="molecule type" value="Genomic_DNA"/>
</dbReference>
<feature type="region of interest" description="Disordered" evidence="2">
    <location>
        <begin position="284"/>
        <end position="329"/>
    </location>
</feature>
<feature type="region of interest" description="Disordered" evidence="2">
    <location>
        <begin position="1"/>
        <end position="68"/>
    </location>
</feature>
<feature type="compositionally biased region" description="Basic residues" evidence="2">
    <location>
        <begin position="425"/>
        <end position="442"/>
    </location>
</feature>
<dbReference type="Pfam" id="PF05178">
    <property type="entry name" value="Kri1"/>
    <property type="match status" value="1"/>
</dbReference>
<sequence length="598" mass="69562">MPRKKSATKKAREAARRSNEGKTSEIIEKKTIAPKDTEKSVQTKVEHSDLDDESSSSEEEDDFGDLVTEDVESGINNVLNAIRNNDTDKLLNPEVKFFNNPENATATIEKKKTDKPIYLKDYHRMNLLSGHVASDGEEEEYAEETSNSKDLKTIDGKPSFVAMQRDERNKLLSEINDAFDANETDAKSADDSDNDDDGFLKKKEKKESTEDDNDNIVLPDPANEDEFLNEFMGNQAWLPRKGDKVIDLDLNNEDDDEFDKAAENFENAYNFRYEDPNSAEIVSYARNQATLRRSATNSRRRKREDERQVKESEKKDKDMEVQKKKTKKANKLTDVLNQLKKEFGADIDEKLVAKISKTLLTSDYSENDWDNVVAELFNDEFYNSKEKPEWDDDLMHEDIYDGEEQEEQEQEQENNEDISEESTNKKSKKSKKETKQKKKTEKKKLADMVEKALEQNKLAIIEEVEKEQKERGRSKNIDDDVKFRYREVSPESFGLTHREIFAADDADLNDFISLKKFAPYRAKELIAKDRRKVTKSKRLRDWRKKVFNNESGLKIREDGEPTEDIAIHTDKIKHSKKRSHNDRHSHHKKDKRHKSHKK</sequence>
<gene>
    <name evidence="4" type="primary">KRI1</name>
    <name evidence="4" type="ORF">C6P45_003699</name>
</gene>
<feature type="compositionally biased region" description="Basic and acidic residues" evidence="2">
    <location>
        <begin position="146"/>
        <end position="155"/>
    </location>
</feature>
<dbReference type="GO" id="GO:0000447">
    <property type="term" value="P:endonucleolytic cleavage in ITS1 to separate SSU-rRNA from 5.8S rRNA and LSU-rRNA from tricistronic rRNA transcript (SSU-rRNA, 5.8S rRNA, LSU-rRNA)"/>
    <property type="evidence" value="ECO:0007669"/>
    <property type="project" value="TreeGrafter"/>
</dbReference>
<dbReference type="GO" id="GO:0005730">
    <property type="term" value="C:nucleolus"/>
    <property type="evidence" value="ECO:0007669"/>
    <property type="project" value="TreeGrafter"/>
</dbReference>
<feature type="compositionally biased region" description="Basic and acidic residues" evidence="2">
    <location>
        <begin position="10"/>
        <end position="48"/>
    </location>
</feature>
<feature type="domain" description="Kri1-like C-terminal" evidence="3">
    <location>
        <begin position="449"/>
        <end position="546"/>
    </location>
</feature>
<comment type="caution">
    <text evidence="4">The sequence shown here is derived from an EMBL/GenBank/DDBJ whole genome shotgun (WGS) entry which is preliminary data.</text>
</comment>
<dbReference type="Proteomes" id="UP000750334">
    <property type="component" value="Unassembled WGS sequence"/>
</dbReference>
<accession>A0A9P6WEM4</accession>
<reference evidence="4 5" key="1">
    <citation type="submission" date="2020-11" db="EMBL/GenBank/DDBJ databases">
        <title>Kefir isolates.</title>
        <authorList>
            <person name="Marcisauskas S."/>
            <person name="Kim Y."/>
            <person name="Blasche S."/>
        </authorList>
    </citation>
    <scope>NUCLEOTIDE SEQUENCE [LARGE SCALE GENOMIC DNA]</scope>
    <source>
        <strain evidence="4 5">OG2</strain>
    </source>
</reference>
<dbReference type="Pfam" id="PF12936">
    <property type="entry name" value="Kri1_C"/>
    <property type="match status" value="1"/>
</dbReference>
<feature type="compositionally biased region" description="Basic residues" evidence="2">
    <location>
        <begin position="573"/>
        <end position="598"/>
    </location>
</feature>
<feature type="compositionally biased region" description="Basic and acidic residues" evidence="2">
    <location>
        <begin position="553"/>
        <end position="572"/>
    </location>
</feature>
<evidence type="ECO:0000313" key="4">
    <source>
        <dbReference type="EMBL" id="KAG0672224.1"/>
    </source>
</evidence>
<feature type="compositionally biased region" description="Basic and acidic residues" evidence="2">
    <location>
        <begin position="198"/>
        <end position="208"/>
    </location>
</feature>
<feature type="compositionally biased region" description="Acidic residues" evidence="2">
    <location>
        <begin position="389"/>
        <end position="420"/>
    </location>
</feature>
<dbReference type="OrthoDB" id="10252032at2759"/>
<proteinExistence type="inferred from homology"/>
<feature type="compositionally biased region" description="Acidic residues" evidence="2">
    <location>
        <begin position="49"/>
        <end position="68"/>
    </location>
</feature>
<dbReference type="GO" id="GO:0030686">
    <property type="term" value="C:90S preribosome"/>
    <property type="evidence" value="ECO:0007669"/>
    <property type="project" value="TreeGrafter"/>
</dbReference>
<organism evidence="4 5">
    <name type="scientific">Maudiozyma exigua</name>
    <name type="common">Yeast</name>
    <name type="synonym">Kazachstania exigua</name>
    <dbReference type="NCBI Taxonomy" id="34358"/>
    <lineage>
        <taxon>Eukaryota</taxon>
        <taxon>Fungi</taxon>
        <taxon>Dikarya</taxon>
        <taxon>Ascomycota</taxon>
        <taxon>Saccharomycotina</taxon>
        <taxon>Saccharomycetes</taxon>
        <taxon>Saccharomycetales</taxon>
        <taxon>Saccharomycetaceae</taxon>
        <taxon>Maudiozyma</taxon>
    </lineage>
</organism>
<dbReference type="AlphaFoldDB" id="A0A9P6WEM4"/>
<feature type="region of interest" description="Disordered" evidence="2">
    <location>
        <begin position="173"/>
        <end position="225"/>
    </location>
</feature>
<name>A0A9P6WEM4_MAUEX</name>